<dbReference type="InterPro" id="IPR000477">
    <property type="entry name" value="RT_dom"/>
</dbReference>
<dbReference type="Pfam" id="PF13655">
    <property type="entry name" value="RVT_N"/>
    <property type="match status" value="1"/>
</dbReference>
<dbReference type="KEGG" id="cpra:CPter91_4243"/>
<sequence length="485" mass="56118">MTITYPMGAPARNSEHWNQIDWHQCRREVRKLQVRIVKAVQEGRWHKVKSLQWLLTHSFSAKALAVKRVTENQGKRTAGVDKATWLTPNAKWSGILSLSRCGYRALPLRRVYIPKSNGKLRPLGIPTMRDRAMQALYLQALEPVSETTADPHSYGFRPKRSTADAIEQCFRSLSQKFSARWVLEADIQGCFDNFSHDWLLANIPTDKAILATWLKAGFMESHILSPTMAGTPQGGIISPTVATMALDGLQARLSQQLANTEGKRNRLHMNFVRYADDFIVTGHSKEFLEQEVKPCIEAFLAERGLTLSAEKTRVTAIEEGFDFLGVNLRRFGDKLLTRPAQKSIQSLCSKLRKIVKDNLTAKQYSLIQQLNPVIRGWTQYHRHGVAKKIFTDVDTYLWQLLWRWATRRHPHKRARWIKDKYFKCIAHRHWVFATTENTGSTELVALVKARDTKIRRHLKIRCAANPFDPEWNDYFERRKDRRFRD</sequence>
<dbReference type="Pfam" id="PF08388">
    <property type="entry name" value="GIIM"/>
    <property type="match status" value="1"/>
</dbReference>
<proteinExistence type="inferred from homology"/>
<dbReference type="GO" id="GO:0003964">
    <property type="term" value="F:RNA-directed DNA polymerase activity"/>
    <property type="evidence" value="ECO:0007669"/>
    <property type="project" value="UniProtKB-KW"/>
</dbReference>
<dbReference type="InterPro" id="IPR051083">
    <property type="entry name" value="GrpII_Intron_Splice-Mob/Def"/>
</dbReference>
<dbReference type="InterPro" id="IPR025960">
    <property type="entry name" value="RVT_N"/>
</dbReference>
<keyword evidence="4" id="KW-0808">Transferase</keyword>
<evidence type="ECO:0000259" key="2">
    <source>
        <dbReference type="PROSITE" id="PS50878"/>
    </source>
</evidence>
<dbReference type="PANTHER" id="PTHR34047:SF10">
    <property type="entry name" value="GROUP II INTRON-ASSOCIATED OPEN READING FRAME"/>
    <property type="match status" value="1"/>
</dbReference>
<dbReference type="NCBIfam" id="TIGR04416">
    <property type="entry name" value="group_II_RT_mat"/>
    <property type="match status" value="1"/>
</dbReference>
<dbReference type="InterPro" id="IPR030931">
    <property type="entry name" value="Group_II_RT_mat"/>
</dbReference>
<keyword evidence="4" id="KW-0548">Nucleotidyltransferase</keyword>
<dbReference type="InterPro" id="IPR013597">
    <property type="entry name" value="Mat_intron_G2"/>
</dbReference>
<dbReference type="Pfam" id="PF00078">
    <property type="entry name" value="RVT_1"/>
    <property type="match status" value="1"/>
</dbReference>
<dbReference type="EMBL" id="CP013234">
    <property type="protein sequence ID" value="AMP06558.1"/>
    <property type="molecule type" value="Genomic_DNA"/>
</dbReference>
<accession>A0A127Q945</accession>
<protein>
    <submittedName>
        <fullName evidence="4">Reverse transcriptase family protein</fullName>
    </submittedName>
</protein>
<evidence type="ECO:0000313" key="3">
    <source>
        <dbReference type="EMBL" id="AMP05957.1"/>
    </source>
</evidence>
<name>A0A127Q945_9BURK</name>
<dbReference type="CDD" id="cd01651">
    <property type="entry name" value="RT_G2_intron"/>
    <property type="match status" value="1"/>
</dbReference>
<evidence type="ECO:0000256" key="1">
    <source>
        <dbReference type="ARBA" id="ARBA00034120"/>
    </source>
</evidence>
<dbReference type="PROSITE" id="PS50878">
    <property type="entry name" value="RT_POL"/>
    <property type="match status" value="1"/>
</dbReference>
<dbReference type="RefSeq" id="WP_061942182.1">
    <property type="nucleotide sequence ID" value="NZ_CP013234.1"/>
</dbReference>
<organism evidence="4 5">
    <name type="scientific">Collimonas pratensis</name>
    <dbReference type="NCBI Taxonomy" id="279113"/>
    <lineage>
        <taxon>Bacteria</taxon>
        <taxon>Pseudomonadati</taxon>
        <taxon>Pseudomonadota</taxon>
        <taxon>Betaproteobacteria</taxon>
        <taxon>Burkholderiales</taxon>
        <taxon>Oxalobacteraceae</taxon>
        <taxon>Collimonas</taxon>
    </lineage>
</organism>
<dbReference type="PANTHER" id="PTHR34047">
    <property type="entry name" value="NUCLEAR INTRON MATURASE 1, MITOCHONDRIAL-RELATED"/>
    <property type="match status" value="1"/>
</dbReference>
<dbReference type="Proteomes" id="UP000074561">
    <property type="component" value="Chromosome"/>
</dbReference>
<reference evidence="4 5" key="1">
    <citation type="submission" date="2015-11" db="EMBL/GenBank/DDBJ databases">
        <title>Exploring the genomic traits of fungus-feeding bacterial genus Collimonas.</title>
        <authorList>
            <person name="Song C."/>
            <person name="Schmidt R."/>
            <person name="de Jager V."/>
            <person name="Krzyzanowska D."/>
            <person name="Jongedijk E."/>
            <person name="Cankar K."/>
            <person name="Beekwilder J."/>
            <person name="van Veen A."/>
            <person name="de Boer W."/>
            <person name="van Veen J.A."/>
            <person name="Garbeva P."/>
        </authorList>
    </citation>
    <scope>NUCLEOTIDE SEQUENCE [LARGE SCALE GENOMIC DNA]</scope>
    <source>
        <strain evidence="4 5">Ter91</strain>
    </source>
</reference>
<dbReference type="AlphaFoldDB" id="A0A127Q945"/>
<dbReference type="STRING" id="279113.CPter91_3636"/>
<dbReference type="EMBL" id="CP013234">
    <property type="protein sequence ID" value="AMP05957.1"/>
    <property type="molecule type" value="Genomic_DNA"/>
</dbReference>
<gene>
    <name evidence="3" type="ORF">CPter91_3636</name>
    <name evidence="4" type="ORF">CPter91_4243</name>
</gene>
<dbReference type="SUPFAM" id="SSF56672">
    <property type="entry name" value="DNA/RNA polymerases"/>
    <property type="match status" value="1"/>
</dbReference>
<dbReference type="KEGG" id="cpra:CPter91_3636"/>
<comment type="similarity">
    <text evidence="1">Belongs to the bacterial reverse transcriptase family.</text>
</comment>
<keyword evidence="4" id="KW-0695">RNA-directed DNA polymerase</keyword>
<feature type="domain" description="Reverse transcriptase" evidence="2">
    <location>
        <begin position="94"/>
        <end position="328"/>
    </location>
</feature>
<dbReference type="InterPro" id="IPR043502">
    <property type="entry name" value="DNA/RNA_pol_sf"/>
</dbReference>
<evidence type="ECO:0000313" key="4">
    <source>
        <dbReference type="EMBL" id="AMP06558.1"/>
    </source>
</evidence>
<evidence type="ECO:0000313" key="5">
    <source>
        <dbReference type="Proteomes" id="UP000074561"/>
    </source>
</evidence>
<dbReference type="PATRIC" id="fig|279113.9.peg.3607"/>
<dbReference type="OrthoDB" id="8538592at2"/>